<proteinExistence type="predicted"/>
<protein>
    <submittedName>
        <fullName evidence="2">Uncharacterized protein</fullName>
    </submittedName>
</protein>
<reference evidence="3" key="1">
    <citation type="journal article" date="2019" name="Int. J. Syst. Evol. Microbiol.">
        <title>The Global Catalogue of Microorganisms (GCM) 10K type strain sequencing project: providing services to taxonomists for standard genome sequencing and annotation.</title>
        <authorList>
            <consortium name="The Broad Institute Genomics Platform"/>
            <consortium name="The Broad Institute Genome Sequencing Center for Infectious Disease"/>
            <person name="Wu L."/>
            <person name="Ma J."/>
        </authorList>
    </citation>
    <scope>NUCLEOTIDE SEQUENCE [LARGE SCALE GENOMIC DNA]</scope>
    <source>
        <strain evidence="3">JCM 3175</strain>
    </source>
</reference>
<comment type="caution">
    <text evidence="2">The sequence shown here is derived from an EMBL/GenBank/DDBJ whole genome shotgun (WGS) entry which is preliminary data.</text>
</comment>
<feature type="region of interest" description="Disordered" evidence="1">
    <location>
        <begin position="1"/>
        <end position="66"/>
    </location>
</feature>
<evidence type="ECO:0000256" key="1">
    <source>
        <dbReference type="SAM" id="MobiDB-lite"/>
    </source>
</evidence>
<dbReference type="EMBL" id="BAABGU010000018">
    <property type="protein sequence ID" value="GAA4572103.1"/>
    <property type="molecule type" value="Genomic_DNA"/>
</dbReference>
<evidence type="ECO:0000313" key="3">
    <source>
        <dbReference type="Proteomes" id="UP001500307"/>
    </source>
</evidence>
<feature type="compositionally biased region" description="Polar residues" evidence="1">
    <location>
        <begin position="57"/>
        <end position="66"/>
    </location>
</feature>
<accession>A0ABP8SPI4</accession>
<keyword evidence="3" id="KW-1185">Reference proteome</keyword>
<evidence type="ECO:0000313" key="2">
    <source>
        <dbReference type="EMBL" id="GAA4572103.1"/>
    </source>
</evidence>
<organism evidence="2 3">
    <name type="scientific">Micromonospora coerulea</name>
    <dbReference type="NCBI Taxonomy" id="47856"/>
    <lineage>
        <taxon>Bacteria</taxon>
        <taxon>Bacillati</taxon>
        <taxon>Actinomycetota</taxon>
        <taxon>Actinomycetes</taxon>
        <taxon>Micromonosporales</taxon>
        <taxon>Micromonosporaceae</taxon>
        <taxon>Micromonospora</taxon>
    </lineage>
</organism>
<sequence length="66" mass="7118">MHPRWRPATPPPSPRPDQAATGIKQPNNPKEIYGWSIRTGAPDLLPSGLDVGAEPDGSTSRTCLTR</sequence>
<dbReference type="Proteomes" id="UP001500307">
    <property type="component" value="Unassembled WGS sequence"/>
</dbReference>
<name>A0ABP8SPI4_9ACTN</name>
<gene>
    <name evidence="2" type="ORF">GCM10023176_34300</name>
</gene>